<keyword evidence="11" id="KW-1185">Reference proteome</keyword>
<evidence type="ECO:0000313" key="11">
    <source>
        <dbReference type="Proteomes" id="UP000617951"/>
    </source>
</evidence>
<feature type="binding site" evidence="8">
    <location>
        <begin position="13"/>
        <end position="15"/>
    </location>
    <ligand>
        <name>ATP</name>
        <dbReference type="ChEBI" id="CHEBI:30616"/>
    </ligand>
</feature>
<dbReference type="PANTHER" id="PTHR43766">
    <property type="entry name" value="TRYPTOPHAN--TRNA LIGASE, MITOCHONDRIAL"/>
    <property type="match status" value="1"/>
</dbReference>
<organism evidence="10 11">
    <name type="scientific">Guopingia tenuis</name>
    <dbReference type="NCBI Taxonomy" id="2763656"/>
    <lineage>
        <taxon>Bacteria</taxon>
        <taxon>Bacillati</taxon>
        <taxon>Bacillota</taxon>
        <taxon>Clostridia</taxon>
        <taxon>Christensenellales</taxon>
        <taxon>Christensenellaceae</taxon>
        <taxon>Guopingia</taxon>
    </lineage>
</organism>
<dbReference type="FunFam" id="1.10.240.10:FF:000002">
    <property type="entry name" value="Tryptophan--tRNA ligase"/>
    <property type="match status" value="1"/>
</dbReference>
<name>A0A926DLC7_9FIRM</name>
<feature type="binding site" evidence="8">
    <location>
        <begin position="21"/>
        <end position="22"/>
    </location>
    <ligand>
        <name>ATP</name>
        <dbReference type="ChEBI" id="CHEBI:30616"/>
    </ligand>
</feature>
<feature type="binding site" evidence="8">
    <location>
        <begin position="149"/>
        <end position="151"/>
    </location>
    <ligand>
        <name>ATP</name>
        <dbReference type="ChEBI" id="CHEBI:30616"/>
    </ligand>
</feature>
<feature type="short sequence motif" description="'KMSKS' region" evidence="8">
    <location>
        <begin position="197"/>
        <end position="201"/>
    </location>
</feature>
<dbReference type="Proteomes" id="UP000617951">
    <property type="component" value="Unassembled WGS sequence"/>
</dbReference>
<dbReference type="RefSeq" id="WP_249280922.1">
    <property type="nucleotide sequence ID" value="NZ_JACRSS010000006.1"/>
</dbReference>
<dbReference type="InterPro" id="IPR024109">
    <property type="entry name" value="Trp-tRNA-ligase_bac-type"/>
</dbReference>
<dbReference type="GO" id="GO:0005524">
    <property type="term" value="F:ATP binding"/>
    <property type="evidence" value="ECO:0007669"/>
    <property type="project" value="UniProtKB-UniRule"/>
</dbReference>
<comment type="function">
    <text evidence="8">Catalyzes the attachment of tryptophan to tRNA(Trp).</text>
</comment>
<keyword evidence="5 8" id="KW-0648">Protein biosynthesis</keyword>
<dbReference type="Gene3D" id="1.10.240.10">
    <property type="entry name" value="Tyrosyl-Transfer RNA Synthetase"/>
    <property type="match status" value="1"/>
</dbReference>
<dbReference type="Pfam" id="PF00579">
    <property type="entry name" value="tRNA-synt_1b"/>
    <property type="match status" value="1"/>
</dbReference>
<feature type="binding site" evidence="8">
    <location>
        <position position="137"/>
    </location>
    <ligand>
        <name>L-tryptophan</name>
        <dbReference type="ChEBI" id="CHEBI:57912"/>
    </ligand>
</feature>
<feature type="binding site" evidence="8">
    <location>
        <begin position="197"/>
        <end position="201"/>
    </location>
    <ligand>
        <name>ATP</name>
        <dbReference type="ChEBI" id="CHEBI:30616"/>
    </ligand>
</feature>
<dbReference type="PROSITE" id="PS00178">
    <property type="entry name" value="AA_TRNA_LIGASE_I"/>
    <property type="match status" value="1"/>
</dbReference>
<evidence type="ECO:0000256" key="5">
    <source>
        <dbReference type="ARBA" id="ARBA00022917"/>
    </source>
</evidence>
<comment type="similarity">
    <text evidence="1 8 9">Belongs to the class-I aminoacyl-tRNA synthetase family.</text>
</comment>
<evidence type="ECO:0000256" key="3">
    <source>
        <dbReference type="ARBA" id="ARBA00022741"/>
    </source>
</evidence>
<sequence>MMEEKQTIFSGIQPSGNLTLGNYLGALKNWVDLQEEFNCYYCVVDMHAITVRQEPAELRKRCGDLLALMVAAGLDPEKNTIYVQSHVSAHAELAWILNCYTYMGELNRMTQFKDKAQRHPDNLNAGLYTYPVLMAADILLYHANLVPVGVDQKQHLEITRDIALRFNNLYGDVFTIPEPYIPKAGAKIMSLQEPEKKMSKSDPNPNGYIALMDPPDVIARKIRRAVTDSDGEIRCCEEKPGVSNLLSIYGALRGKSPEEAEKDFAGMNYGALKEAVCEAVISALEPLQSRFQEIRADKEFLNRLMGEGAEKAAKTAYKTLAKVQRKVGFGPKKF</sequence>
<dbReference type="SUPFAM" id="SSF52374">
    <property type="entry name" value="Nucleotidylyl transferase"/>
    <property type="match status" value="1"/>
</dbReference>
<accession>A0A926DLC7</accession>
<evidence type="ECO:0000256" key="7">
    <source>
        <dbReference type="ARBA" id="ARBA00049929"/>
    </source>
</evidence>
<dbReference type="Gene3D" id="3.40.50.620">
    <property type="entry name" value="HUPs"/>
    <property type="match status" value="1"/>
</dbReference>
<keyword evidence="4 8" id="KW-0067">ATP-binding</keyword>
<gene>
    <name evidence="8 10" type="primary">trpS</name>
    <name evidence="10" type="ORF">H8693_10415</name>
</gene>
<dbReference type="InterPro" id="IPR001412">
    <property type="entry name" value="aa-tRNA-synth_I_CS"/>
</dbReference>
<dbReference type="GO" id="GO:0005829">
    <property type="term" value="C:cytosol"/>
    <property type="evidence" value="ECO:0007669"/>
    <property type="project" value="TreeGrafter"/>
</dbReference>
<evidence type="ECO:0000313" key="10">
    <source>
        <dbReference type="EMBL" id="MBC8539339.1"/>
    </source>
</evidence>
<evidence type="ECO:0000256" key="9">
    <source>
        <dbReference type="RuleBase" id="RU363036"/>
    </source>
</evidence>
<dbReference type="NCBIfam" id="TIGR00233">
    <property type="entry name" value="trpS"/>
    <property type="match status" value="1"/>
</dbReference>
<dbReference type="PRINTS" id="PR01039">
    <property type="entry name" value="TRNASYNTHTRP"/>
</dbReference>
<proteinExistence type="inferred from homology"/>
<comment type="caution">
    <text evidence="10">The sequence shown here is derived from an EMBL/GenBank/DDBJ whole genome shotgun (WGS) entry which is preliminary data.</text>
</comment>
<dbReference type="InterPro" id="IPR002305">
    <property type="entry name" value="aa-tRNA-synth_Ic"/>
</dbReference>
<feature type="binding site" evidence="8">
    <location>
        <position position="188"/>
    </location>
    <ligand>
        <name>ATP</name>
        <dbReference type="ChEBI" id="CHEBI:30616"/>
    </ligand>
</feature>
<dbReference type="EMBL" id="JACRSS010000006">
    <property type="protein sequence ID" value="MBC8539339.1"/>
    <property type="molecule type" value="Genomic_DNA"/>
</dbReference>
<dbReference type="InterPro" id="IPR002306">
    <property type="entry name" value="Trp-tRNA-ligase"/>
</dbReference>
<evidence type="ECO:0000256" key="2">
    <source>
        <dbReference type="ARBA" id="ARBA00022598"/>
    </source>
</evidence>
<comment type="catalytic activity">
    <reaction evidence="7 8">
        <text>tRNA(Trp) + L-tryptophan + ATP = L-tryptophyl-tRNA(Trp) + AMP + diphosphate + H(+)</text>
        <dbReference type="Rhea" id="RHEA:24080"/>
        <dbReference type="Rhea" id="RHEA-COMP:9671"/>
        <dbReference type="Rhea" id="RHEA-COMP:9705"/>
        <dbReference type="ChEBI" id="CHEBI:15378"/>
        <dbReference type="ChEBI" id="CHEBI:30616"/>
        <dbReference type="ChEBI" id="CHEBI:33019"/>
        <dbReference type="ChEBI" id="CHEBI:57912"/>
        <dbReference type="ChEBI" id="CHEBI:78442"/>
        <dbReference type="ChEBI" id="CHEBI:78535"/>
        <dbReference type="ChEBI" id="CHEBI:456215"/>
        <dbReference type="EC" id="6.1.1.2"/>
    </reaction>
</comment>
<evidence type="ECO:0000256" key="4">
    <source>
        <dbReference type="ARBA" id="ARBA00022840"/>
    </source>
</evidence>
<comment type="subunit">
    <text evidence="8">Homodimer.</text>
</comment>
<dbReference type="HAMAP" id="MF_00140_B">
    <property type="entry name" value="Trp_tRNA_synth_B"/>
    <property type="match status" value="1"/>
</dbReference>
<dbReference type="GO" id="GO:0006436">
    <property type="term" value="P:tryptophanyl-tRNA aminoacylation"/>
    <property type="evidence" value="ECO:0007669"/>
    <property type="project" value="UniProtKB-UniRule"/>
</dbReference>
<dbReference type="AlphaFoldDB" id="A0A926DLC7"/>
<dbReference type="InterPro" id="IPR050203">
    <property type="entry name" value="Trp-tRNA_synthetase"/>
</dbReference>
<evidence type="ECO:0000256" key="8">
    <source>
        <dbReference type="HAMAP-Rule" id="MF_00140"/>
    </source>
</evidence>
<keyword evidence="8" id="KW-0963">Cytoplasm</keyword>
<dbReference type="InterPro" id="IPR014729">
    <property type="entry name" value="Rossmann-like_a/b/a_fold"/>
</dbReference>
<dbReference type="PANTHER" id="PTHR43766:SF1">
    <property type="entry name" value="TRYPTOPHAN--TRNA LIGASE, MITOCHONDRIAL"/>
    <property type="match status" value="1"/>
</dbReference>
<protein>
    <recommendedName>
        <fullName evidence="8">Tryptophan--tRNA ligase</fullName>
        <ecNumber evidence="8">6.1.1.2</ecNumber>
    </recommendedName>
    <alternativeName>
        <fullName evidence="8">Tryptophanyl-tRNA synthetase</fullName>
        <shortName evidence="8">TrpRS</shortName>
    </alternativeName>
</protein>
<feature type="short sequence motif" description="'HIGH' region" evidence="8">
    <location>
        <begin position="14"/>
        <end position="22"/>
    </location>
</feature>
<dbReference type="GO" id="GO:0004830">
    <property type="term" value="F:tryptophan-tRNA ligase activity"/>
    <property type="evidence" value="ECO:0007669"/>
    <property type="project" value="UniProtKB-UniRule"/>
</dbReference>
<evidence type="ECO:0000256" key="6">
    <source>
        <dbReference type="ARBA" id="ARBA00023146"/>
    </source>
</evidence>
<comment type="subcellular location">
    <subcellularLocation>
        <location evidence="8">Cytoplasm</location>
    </subcellularLocation>
</comment>
<dbReference type="EC" id="6.1.1.2" evidence="8"/>
<evidence type="ECO:0000256" key="1">
    <source>
        <dbReference type="ARBA" id="ARBA00005594"/>
    </source>
</evidence>
<keyword evidence="2 8" id="KW-0436">Ligase</keyword>
<keyword evidence="3 8" id="KW-0547">Nucleotide-binding</keyword>
<reference evidence="10" key="1">
    <citation type="submission" date="2020-08" db="EMBL/GenBank/DDBJ databases">
        <title>Genome public.</title>
        <authorList>
            <person name="Liu C."/>
            <person name="Sun Q."/>
        </authorList>
    </citation>
    <scope>NUCLEOTIDE SEQUENCE</scope>
    <source>
        <strain evidence="10">NSJ-63</strain>
    </source>
</reference>
<dbReference type="CDD" id="cd00806">
    <property type="entry name" value="TrpRS_core"/>
    <property type="match status" value="1"/>
</dbReference>
<keyword evidence="6 8" id="KW-0030">Aminoacyl-tRNA synthetase</keyword>